<dbReference type="AlphaFoldDB" id="A0AAJ2NSB3"/>
<dbReference type="EMBL" id="JAWJAY010000258">
    <property type="protein sequence ID" value="MDV2887623.1"/>
    <property type="molecule type" value="Genomic_DNA"/>
</dbReference>
<feature type="domain" description="ABC1 atypical kinase-like" evidence="2">
    <location>
        <begin position="3"/>
        <end position="111"/>
    </location>
</feature>
<evidence type="ECO:0000256" key="1">
    <source>
        <dbReference type="ARBA" id="ARBA00009670"/>
    </source>
</evidence>
<proteinExistence type="inferred from homology"/>
<dbReference type="RefSeq" id="WP_323467836.1">
    <property type="nucleotide sequence ID" value="NZ_JAWJAY010000258.1"/>
</dbReference>
<dbReference type="SUPFAM" id="SSF56112">
    <property type="entry name" value="Protein kinase-like (PK-like)"/>
    <property type="match status" value="1"/>
</dbReference>
<dbReference type="InterPro" id="IPR011009">
    <property type="entry name" value="Kinase-like_dom_sf"/>
</dbReference>
<organism evidence="3 4">
    <name type="scientific">Alkalihalophilus pseudofirmus</name>
    <name type="common">Bacillus pseudofirmus</name>
    <dbReference type="NCBI Taxonomy" id="79885"/>
    <lineage>
        <taxon>Bacteria</taxon>
        <taxon>Bacillati</taxon>
        <taxon>Bacillota</taxon>
        <taxon>Bacilli</taxon>
        <taxon>Bacillales</taxon>
        <taxon>Bacillaceae</taxon>
        <taxon>Alkalihalophilus</taxon>
    </lineage>
</organism>
<sequence length="111" mass="13180">STFKVLIAFAKRFTKVSRFVDLEDIYHEFQEVIAEELDYQQEAQHMERFRGQFVDFPGVAIPYVYWEYTTSKVLVMEYIDGVKINELDKLKGLKINPKKLSSILYLSYLKQ</sequence>
<feature type="non-terminal residue" evidence="3">
    <location>
        <position position="111"/>
    </location>
</feature>
<protein>
    <submittedName>
        <fullName evidence="3">AarF/UbiB family protein</fullName>
    </submittedName>
</protein>
<dbReference type="Pfam" id="PF03109">
    <property type="entry name" value="ABC1"/>
    <property type="match status" value="1"/>
</dbReference>
<comment type="similarity">
    <text evidence="1">Belongs to the protein kinase superfamily. ADCK protein kinase family.</text>
</comment>
<accession>A0AAJ2NSB3</accession>
<evidence type="ECO:0000259" key="2">
    <source>
        <dbReference type="Pfam" id="PF03109"/>
    </source>
</evidence>
<dbReference type="InterPro" id="IPR004147">
    <property type="entry name" value="ABC1_dom"/>
</dbReference>
<comment type="caution">
    <text evidence="3">The sequence shown here is derived from an EMBL/GenBank/DDBJ whole genome shotgun (WGS) entry which is preliminary data.</text>
</comment>
<dbReference type="PANTHER" id="PTHR10566:SF113">
    <property type="entry name" value="PROTEIN ACTIVITY OF BC1 COMPLEX KINASE 7, CHLOROPLASTIC"/>
    <property type="match status" value="1"/>
</dbReference>
<gene>
    <name evidence="3" type="ORF">RYX45_20840</name>
</gene>
<evidence type="ECO:0000313" key="3">
    <source>
        <dbReference type="EMBL" id="MDV2887623.1"/>
    </source>
</evidence>
<reference evidence="3" key="1">
    <citation type="submission" date="2023-10" db="EMBL/GenBank/DDBJ databases">
        <title>Screening of Alkalihalophilus pseudofirmusBZ-TG-HK211 and Its Alleviation of Salt Stress on Rapeseed Growth.</title>
        <authorList>
            <person name="Zhao B."/>
            <person name="Guo T."/>
        </authorList>
    </citation>
    <scope>NUCLEOTIDE SEQUENCE</scope>
    <source>
        <strain evidence="3">BZ-TG-HK211</strain>
    </source>
</reference>
<dbReference type="Proteomes" id="UP001285636">
    <property type="component" value="Unassembled WGS sequence"/>
</dbReference>
<dbReference type="PANTHER" id="PTHR10566">
    <property type="entry name" value="CHAPERONE-ACTIVITY OF BC1 COMPLEX CABC1 -RELATED"/>
    <property type="match status" value="1"/>
</dbReference>
<evidence type="ECO:0000313" key="4">
    <source>
        <dbReference type="Proteomes" id="UP001285636"/>
    </source>
</evidence>
<name>A0AAJ2NSB3_ALKPS</name>
<feature type="non-terminal residue" evidence="3">
    <location>
        <position position="1"/>
    </location>
</feature>
<dbReference type="InterPro" id="IPR050154">
    <property type="entry name" value="UbiB_kinase"/>
</dbReference>